<gene>
    <name evidence="1" type="ORF">RD110_07560</name>
</gene>
<dbReference type="EMBL" id="CP019236">
    <property type="protein sequence ID" value="APW37069.1"/>
    <property type="molecule type" value="Genomic_DNA"/>
</dbReference>
<evidence type="ECO:0000313" key="2">
    <source>
        <dbReference type="Proteomes" id="UP000186609"/>
    </source>
</evidence>
<dbReference type="Proteomes" id="UP000186609">
    <property type="component" value="Chromosome"/>
</dbReference>
<dbReference type="AlphaFoldDB" id="A0A1P8JTK4"/>
<proteinExistence type="predicted"/>
<accession>A0A1P8JTK4</accession>
<protein>
    <submittedName>
        <fullName evidence="1">Uncharacterized protein</fullName>
    </submittedName>
</protein>
<keyword evidence="2" id="KW-1185">Reference proteome</keyword>
<evidence type="ECO:0000313" key="1">
    <source>
        <dbReference type="EMBL" id="APW37069.1"/>
    </source>
</evidence>
<dbReference type="STRING" id="1842727.RD110_07560"/>
<name>A0A1P8JTK4_9BURK</name>
<organism evidence="1 2">
    <name type="scientific">Rhodoferax koreensis</name>
    <dbReference type="NCBI Taxonomy" id="1842727"/>
    <lineage>
        <taxon>Bacteria</taxon>
        <taxon>Pseudomonadati</taxon>
        <taxon>Pseudomonadota</taxon>
        <taxon>Betaproteobacteria</taxon>
        <taxon>Burkholderiales</taxon>
        <taxon>Comamonadaceae</taxon>
        <taxon>Rhodoferax</taxon>
    </lineage>
</organism>
<sequence length="85" mass="8036">MATTAMVAAATIALGACGGGGGGGGTASGGGFVDGTEVPVGVEQGIKDVIAFARQLIAATSETSEPVLLGNAKLATSESDEPADL</sequence>
<dbReference type="KEGG" id="rhy:RD110_07560"/>
<reference evidence="1 2" key="1">
    <citation type="submission" date="2017-01" db="EMBL/GenBank/DDBJ databases">
        <authorList>
            <person name="Mah S.A."/>
            <person name="Swanson W.J."/>
            <person name="Moy G.W."/>
            <person name="Vacquier V.D."/>
        </authorList>
    </citation>
    <scope>NUCLEOTIDE SEQUENCE [LARGE SCALE GENOMIC DNA]</scope>
    <source>
        <strain evidence="1 2">DCY110</strain>
    </source>
</reference>